<keyword evidence="3" id="KW-0238">DNA-binding</keyword>
<evidence type="ECO:0000256" key="4">
    <source>
        <dbReference type="ARBA" id="ARBA00023163"/>
    </source>
</evidence>
<dbReference type="GO" id="GO:0003677">
    <property type="term" value="F:DNA binding"/>
    <property type="evidence" value="ECO:0007669"/>
    <property type="project" value="UniProtKB-KW"/>
</dbReference>
<evidence type="ECO:0000256" key="2">
    <source>
        <dbReference type="ARBA" id="ARBA00023015"/>
    </source>
</evidence>
<dbReference type="CDD" id="cd17535">
    <property type="entry name" value="REC_NarL-like"/>
    <property type="match status" value="1"/>
</dbReference>
<dbReference type="PRINTS" id="PR00038">
    <property type="entry name" value="HTHLUXR"/>
</dbReference>
<dbReference type="SMART" id="SM00448">
    <property type="entry name" value="REC"/>
    <property type="match status" value="1"/>
</dbReference>
<feature type="domain" description="Response regulatory" evidence="8">
    <location>
        <begin position="4"/>
        <end position="147"/>
    </location>
</feature>
<organism evidence="9">
    <name type="scientific">Kitasatospora camelliae</name>
    <dbReference type="NCBI Taxonomy" id="3156397"/>
    <lineage>
        <taxon>Bacteria</taxon>
        <taxon>Bacillati</taxon>
        <taxon>Actinomycetota</taxon>
        <taxon>Actinomycetes</taxon>
        <taxon>Kitasatosporales</taxon>
        <taxon>Streptomycetaceae</taxon>
        <taxon>Kitasatospora</taxon>
    </lineage>
</organism>
<dbReference type="CDD" id="cd06170">
    <property type="entry name" value="LuxR_C_like"/>
    <property type="match status" value="1"/>
</dbReference>
<dbReference type="GO" id="GO:0006355">
    <property type="term" value="P:regulation of DNA-templated transcription"/>
    <property type="evidence" value="ECO:0007669"/>
    <property type="project" value="InterPro"/>
</dbReference>
<dbReference type="SUPFAM" id="SSF52172">
    <property type="entry name" value="CheY-like"/>
    <property type="match status" value="1"/>
</dbReference>
<dbReference type="InterPro" id="IPR016032">
    <property type="entry name" value="Sig_transdc_resp-reg_C-effctor"/>
</dbReference>
<dbReference type="InterPro" id="IPR000792">
    <property type="entry name" value="Tscrpt_reg_LuxR_C"/>
</dbReference>
<name>A0AAU8K1R2_9ACTN</name>
<feature type="region of interest" description="Disordered" evidence="6">
    <location>
        <begin position="69"/>
        <end position="103"/>
    </location>
</feature>
<dbReference type="SUPFAM" id="SSF46894">
    <property type="entry name" value="C-terminal effector domain of the bipartite response regulators"/>
    <property type="match status" value="1"/>
</dbReference>
<evidence type="ECO:0000259" key="7">
    <source>
        <dbReference type="PROSITE" id="PS50043"/>
    </source>
</evidence>
<feature type="modified residue" description="4-aspartylphosphate" evidence="5">
    <location>
        <position position="57"/>
    </location>
</feature>
<dbReference type="PROSITE" id="PS50110">
    <property type="entry name" value="RESPONSE_REGULATORY"/>
    <property type="match status" value="1"/>
</dbReference>
<evidence type="ECO:0000259" key="8">
    <source>
        <dbReference type="PROSITE" id="PS50110"/>
    </source>
</evidence>
<dbReference type="RefSeq" id="WP_354642955.1">
    <property type="nucleotide sequence ID" value="NZ_CP159872.1"/>
</dbReference>
<dbReference type="Pfam" id="PF00196">
    <property type="entry name" value="GerE"/>
    <property type="match status" value="1"/>
</dbReference>
<dbReference type="InterPro" id="IPR058245">
    <property type="entry name" value="NreC/VraR/RcsB-like_REC"/>
</dbReference>
<keyword evidence="1 5" id="KW-0597">Phosphoprotein</keyword>
<evidence type="ECO:0000256" key="6">
    <source>
        <dbReference type="SAM" id="MobiDB-lite"/>
    </source>
</evidence>
<evidence type="ECO:0000256" key="1">
    <source>
        <dbReference type="ARBA" id="ARBA00022553"/>
    </source>
</evidence>
<dbReference type="SMART" id="SM00421">
    <property type="entry name" value="HTH_LUXR"/>
    <property type="match status" value="1"/>
</dbReference>
<dbReference type="PANTHER" id="PTHR43214:SF24">
    <property type="entry name" value="TRANSCRIPTIONAL REGULATORY PROTEIN NARL-RELATED"/>
    <property type="match status" value="1"/>
</dbReference>
<evidence type="ECO:0000256" key="5">
    <source>
        <dbReference type="PROSITE-ProRule" id="PRU00169"/>
    </source>
</evidence>
<dbReference type="KEGG" id="kcm:ABWK59_25575"/>
<evidence type="ECO:0000313" key="9">
    <source>
        <dbReference type="EMBL" id="XCM82028.1"/>
    </source>
</evidence>
<feature type="compositionally biased region" description="Basic and acidic residues" evidence="6">
    <location>
        <begin position="78"/>
        <end position="87"/>
    </location>
</feature>
<dbReference type="PROSITE" id="PS00622">
    <property type="entry name" value="HTH_LUXR_1"/>
    <property type="match status" value="1"/>
</dbReference>
<accession>A0AAU8K1R2</accession>
<gene>
    <name evidence="9" type="ORF">ABWK59_25575</name>
</gene>
<keyword evidence="4" id="KW-0804">Transcription</keyword>
<dbReference type="PROSITE" id="PS50043">
    <property type="entry name" value="HTH_LUXR_2"/>
    <property type="match status" value="1"/>
</dbReference>
<dbReference type="Gene3D" id="3.40.50.2300">
    <property type="match status" value="1"/>
</dbReference>
<dbReference type="Pfam" id="PF00072">
    <property type="entry name" value="Response_reg"/>
    <property type="match status" value="1"/>
</dbReference>
<dbReference type="AlphaFoldDB" id="A0AAU8K1R2"/>
<keyword evidence="2" id="KW-0805">Transcription regulation</keyword>
<dbReference type="InterPro" id="IPR039420">
    <property type="entry name" value="WalR-like"/>
</dbReference>
<dbReference type="EMBL" id="CP159872">
    <property type="protein sequence ID" value="XCM82028.1"/>
    <property type="molecule type" value="Genomic_DNA"/>
</dbReference>
<sequence length="242" mass="25656">MTVRVFLVEDHPMFREGVRHALEGAEGIQLLGEAASAADALGQLRALDPGPDVVLMDLRLGGESGIDVTRSITGGAGRSDDTGRSDRAAGPADAGETAPQAATPRVLVMSASEEDDCVVAAIRAGARGYLVKGASREELCRAITTVATGAAVFSPSVALRLGGYFEAMRQGGSGRVAFPDLTEREREVLDLVARGWSNHRIARELTLAEKTVRNHVSRVLRKLEVERRAEAMVRARSAGLGE</sequence>
<dbReference type="GO" id="GO:0000160">
    <property type="term" value="P:phosphorelay signal transduction system"/>
    <property type="evidence" value="ECO:0007669"/>
    <property type="project" value="InterPro"/>
</dbReference>
<evidence type="ECO:0000256" key="3">
    <source>
        <dbReference type="ARBA" id="ARBA00023125"/>
    </source>
</evidence>
<reference evidence="9" key="1">
    <citation type="submission" date="2024-06" db="EMBL/GenBank/DDBJ databases">
        <title>The genome sequences of Kitasatospora sp. strain HUAS MG31.</title>
        <authorList>
            <person name="Mo P."/>
        </authorList>
    </citation>
    <scope>NUCLEOTIDE SEQUENCE</scope>
    <source>
        <strain evidence="9">HUAS MG31</strain>
    </source>
</reference>
<protein>
    <submittedName>
        <fullName evidence="9">Response regulator transcription factor</fullName>
    </submittedName>
</protein>
<feature type="domain" description="HTH luxR-type" evidence="7">
    <location>
        <begin position="174"/>
        <end position="239"/>
    </location>
</feature>
<proteinExistence type="predicted"/>
<dbReference type="InterPro" id="IPR001789">
    <property type="entry name" value="Sig_transdc_resp-reg_receiver"/>
</dbReference>
<dbReference type="PANTHER" id="PTHR43214">
    <property type="entry name" value="TWO-COMPONENT RESPONSE REGULATOR"/>
    <property type="match status" value="1"/>
</dbReference>
<dbReference type="InterPro" id="IPR011006">
    <property type="entry name" value="CheY-like_superfamily"/>
</dbReference>